<feature type="signal peptide" evidence="1">
    <location>
        <begin position="1"/>
        <end position="22"/>
    </location>
</feature>
<evidence type="ECO:0000256" key="1">
    <source>
        <dbReference type="SAM" id="SignalP"/>
    </source>
</evidence>
<evidence type="ECO:0000313" key="3">
    <source>
        <dbReference type="Proteomes" id="UP000094378"/>
    </source>
</evidence>
<proteinExistence type="predicted"/>
<keyword evidence="1" id="KW-0732">Signal</keyword>
<dbReference type="Pfam" id="PF05215">
    <property type="entry name" value="Spiralin"/>
    <property type="match status" value="3"/>
</dbReference>
<sequence>MKKLLSLLAVTGLVATSGSVAVACKKEPANNTSNNTDKNTEKKDLTKITEQDLKISPESNEETEAKAAVLAQIKTVLKIDVVENTDITFSDFTKATSAEKTGKIIVSAVESSKLVLGKVTFILNYFEPKDISELKGNDVVLQIQGNSIEIAKEAVINKIKSKFKVTVVENTDVTFSDFTAPEEGMTKNGKITVKSVSTSKVLVADKTATFGLLDVKKPEGKADLAKLSEQELQITNENSMDESKTKNYILGVINLKFKAYGVTYKLEDLKFGVFKAPSGSQDSSITVEPAKSNTTLTGTATFVLKGKAE</sequence>
<evidence type="ECO:0008006" key="4">
    <source>
        <dbReference type="Google" id="ProtNLM"/>
    </source>
</evidence>
<name>A0A1B3SLY8_9MOLU</name>
<accession>A0A1B3SLY8</accession>
<dbReference type="EMBL" id="CP017015">
    <property type="protein sequence ID" value="AOG60956.1"/>
    <property type="molecule type" value="Genomic_DNA"/>
</dbReference>
<dbReference type="InterPro" id="IPR054816">
    <property type="entry name" value="Lipoprotein_mollicutes-type_CS"/>
</dbReference>
<dbReference type="InterPro" id="IPR007880">
    <property type="entry name" value="Spiralin"/>
</dbReference>
<dbReference type="GO" id="GO:0016020">
    <property type="term" value="C:membrane"/>
    <property type="evidence" value="ECO:0007669"/>
    <property type="project" value="InterPro"/>
</dbReference>
<dbReference type="Proteomes" id="UP000094378">
    <property type="component" value="Chromosome"/>
</dbReference>
<organism evidence="2 3">
    <name type="scientific">Spiroplasma helicoides</name>
    <dbReference type="NCBI Taxonomy" id="216938"/>
    <lineage>
        <taxon>Bacteria</taxon>
        <taxon>Bacillati</taxon>
        <taxon>Mycoplasmatota</taxon>
        <taxon>Mollicutes</taxon>
        <taxon>Entomoplasmatales</taxon>
        <taxon>Spiroplasmataceae</taxon>
        <taxon>Spiroplasma</taxon>
    </lineage>
</organism>
<reference evidence="2 3" key="1">
    <citation type="submission" date="2016-08" db="EMBL/GenBank/DDBJ databases">
        <title>Complete genome sequence of Spiroplasma helicoides TABS-2 (DSM 22551).</title>
        <authorList>
            <person name="Shen W.-Y."/>
            <person name="Lo W.-S."/>
            <person name="Lai Y.-C."/>
            <person name="Kuo C.-H."/>
        </authorList>
    </citation>
    <scope>NUCLEOTIDE SEQUENCE [LARGE SCALE GENOMIC DNA]</scope>
    <source>
        <strain evidence="2 3">TABS-2</strain>
    </source>
</reference>
<dbReference type="KEGG" id="shj:SHELI_v1c10090"/>
<dbReference type="AlphaFoldDB" id="A0A1B3SLY8"/>
<keyword evidence="3" id="KW-1185">Reference proteome</keyword>
<gene>
    <name evidence="2" type="ORF">SHELI_v1c10090</name>
</gene>
<dbReference type="OrthoDB" id="388967at2"/>
<feature type="chain" id="PRO_5008554051" description="Lipoprotein" evidence="1">
    <location>
        <begin position="23"/>
        <end position="309"/>
    </location>
</feature>
<dbReference type="NCBIfam" id="NF038029">
    <property type="entry name" value="LP_plasma"/>
    <property type="match status" value="1"/>
</dbReference>
<dbReference type="PROSITE" id="PS51257">
    <property type="entry name" value="PROKAR_LIPOPROTEIN"/>
    <property type="match status" value="1"/>
</dbReference>
<protein>
    <recommendedName>
        <fullName evidence="4">Lipoprotein</fullName>
    </recommendedName>
</protein>
<dbReference type="NCBIfam" id="NF045726">
    <property type="entry name" value="XXplasma_LP"/>
    <property type="match status" value="1"/>
</dbReference>
<evidence type="ECO:0000313" key="2">
    <source>
        <dbReference type="EMBL" id="AOG60956.1"/>
    </source>
</evidence>
<dbReference type="RefSeq" id="WP_069117300.1">
    <property type="nucleotide sequence ID" value="NZ_CP017015.1"/>
</dbReference>